<keyword evidence="1" id="KW-1133">Transmembrane helix</keyword>
<name>I7GIZ4_MACFA</name>
<keyword evidence="1" id="KW-0472">Membrane</keyword>
<protein>
    <submittedName>
        <fullName evidence="2">Macaca fascicularis brain cDNA, clone: QflA-23886</fullName>
    </submittedName>
</protein>
<organism evidence="2">
    <name type="scientific">Macaca fascicularis</name>
    <name type="common">Crab-eating macaque</name>
    <name type="synonym">Cynomolgus monkey</name>
    <dbReference type="NCBI Taxonomy" id="9541"/>
    <lineage>
        <taxon>Eukaryota</taxon>
        <taxon>Metazoa</taxon>
        <taxon>Chordata</taxon>
        <taxon>Craniata</taxon>
        <taxon>Vertebrata</taxon>
        <taxon>Euteleostomi</taxon>
        <taxon>Mammalia</taxon>
        <taxon>Eutheria</taxon>
        <taxon>Euarchontoglires</taxon>
        <taxon>Primates</taxon>
        <taxon>Haplorrhini</taxon>
        <taxon>Catarrhini</taxon>
        <taxon>Cercopithecidae</taxon>
        <taxon>Cercopithecinae</taxon>
        <taxon>Macaca</taxon>
    </lineage>
</organism>
<evidence type="ECO:0000313" key="2">
    <source>
        <dbReference type="EMBL" id="BAE90779.1"/>
    </source>
</evidence>
<sequence length="65" mass="7426">MSCTKIRTDFPIRAIAPPSTNEKLFFFFHLSPALTLLLSAPSLHPFLKRSRSPLYALSCLLFHYT</sequence>
<proteinExistence type="evidence at transcript level"/>
<feature type="transmembrane region" description="Helical" evidence="1">
    <location>
        <begin position="24"/>
        <end position="43"/>
    </location>
</feature>
<evidence type="ECO:0000256" key="1">
    <source>
        <dbReference type="SAM" id="Phobius"/>
    </source>
</evidence>
<reference evidence="2" key="1">
    <citation type="journal article" date="2007" name="PLoS Biol.">
        <title>Rate of evolution in brain-expressed genes in humans and other primates.</title>
        <authorList>
            <person name="Wang H.-Y."/>
            <person name="Chien H.-C."/>
            <person name="Osada N."/>
            <person name="Hashimoto K."/>
            <person name="Sugano S."/>
            <person name="Gojobori T."/>
            <person name="Chou C.-K."/>
            <person name="Tsai S.-F."/>
            <person name="Wu C.-I."/>
            <person name="Shen C.-K.J."/>
        </authorList>
    </citation>
    <scope>NUCLEOTIDE SEQUENCE</scope>
</reference>
<dbReference type="EMBL" id="AB173717">
    <property type="protein sequence ID" value="BAE90779.1"/>
    <property type="molecule type" value="mRNA"/>
</dbReference>
<dbReference type="AlphaFoldDB" id="I7GIZ4"/>
<keyword evidence="1" id="KW-0812">Transmembrane</keyword>
<accession>I7GIZ4</accession>